<evidence type="ECO:0000313" key="4">
    <source>
        <dbReference type="Proteomes" id="UP000199735"/>
    </source>
</evidence>
<feature type="domain" description="HTH merR-type" evidence="2">
    <location>
        <begin position="3"/>
        <end position="72"/>
    </location>
</feature>
<dbReference type="GO" id="GO:0003700">
    <property type="term" value="F:DNA-binding transcription factor activity"/>
    <property type="evidence" value="ECO:0007669"/>
    <property type="project" value="InterPro"/>
</dbReference>
<dbReference type="AlphaFoldDB" id="A0AAX2ED49"/>
<dbReference type="InterPro" id="IPR000551">
    <property type="entry name" value="MerR-type_HTH_dom"/>
</dbReference>
<evidence type="ECO:0000313" key="3">
    <source>
        <dbReference type="EMBL" id="SEM79965.1"/>
    </source>
</evidence>
<dbReference type="InterPro" id="IPR009061">
    <property type="entry name" value="DNA-bd_dom_put_sf"/>
</dbReference>
<name>A0AAX2ED49_9BACI</name>
<sequence>MMRYTIKEVSEMMNIPAHTIRYYESEGLLPFIQRDDNGYRVFREEDLGWLDFITCLKVTGMSVNDLRKIITLTVSGEDNFDLRRSILIEHRKTLEEQQQQLDKAFEKVKIKLNYFDKLEQEFKKQNI</sequence>
<proteinExistence type="predicted"/>
<evidence type="ECO:0000259" key="2">
    <source>
        <dbReference type="PROSITE" id="PS50937"/>
    </source>
</evidence>
<dbReference type="CDD" id="cd01109">
    <property type="entry name" value="HTH_YyaN"/>
    <property type="match status" value="1"/>
</dbReference>
<dbReference type="PROSITE" id="PS50937">
    <property type="entry name" value="HTH_MERR_2"/>
    <property type="match status" value="1"/>
</dbReference>
<protein>
    <submittedName>
        <fullName evidence="3">DNA-binding transcriptional regulator, MerR family</fullName>
    </submittedName>
</protein>
<dbReference type="EMBL" id="FOCD01000001">
    <property type="protein sequence ID" value="SEM79965.1"/>
    <property type="molecule type" value="Genomic_DNA"/>
</dbReference>
<keyword evidence="1 3" id="KW-0238">DNA-binding</keyword>
<evidence type="ECO:0000256" key="1">
    <source>
        <dbReference type="ARBA" id="ARBA00023125"/>
    </source>
</evidence>
<dbReference type="SUPFAM" id="SSF46955">
    <property type="entry name" value="Putative DNA-binding domain"/>
    <property type="match status" value="1"/>
</dbReference>
<dbReference type="Gene3D" id="1.10.1660.10">
    <property type="match status" value="1"/>
</dbReference>
<dbReference type="RefSeq" id="WP_093879947.1">
    <property type="nucleotide sequence ID" value="NZ_FOCD01000001.1"/>
</dbReference>
<gene>
    <name evidence="3" type="ORF">SAMN04489762_1069</name>
</gene>
<reference evidence="3 4" key="1">
    <citation type="submission" date="2016-10" db="EMBL/GenBank/DDBJ databases">
        <authorList>
            <person name="Varghese N."/>
            <person name="Submissions S."/>
        </authorList>
    </citation>
    <scope>NUCLEOTIDE SEQUENCE [LARGE SCALE GENOMIC DNA]</scope>
    <source>
        <strain evidence="3 4">DSM 21619</strain>
    </source>
</reference>
<dbReference type="SMART" id="SM00422">
    <property type="entry name" value="HTH_MERR"/>
    <property type="match status" value="1"/>
</dbReference>
<organism evidence="3 4">
    <name type="scientific">Terribacillus saccharophilus</name>
    <dbReference type="NCBI Taxonomy" id="361277"/>
    <lineage>
        <taxon>Bacteria</taxon>
        <taxon>Bacillati</taxon>
        <taxon>Bacillota</taxon>
        <taxon>Bacilli</taxon>
        <taxon>Bacillales</taxon>
        <taxon>Bacillaceae</taxon>
        <taxon>Terribacillus</taxon>
    </lineage>
</organism>
<dbReference type="GO" id="GO:0003677">
    <property type="term" value="F:DNA binding"/>
    <property type="evidence" value="ECO:0007669"/>
    <property type="project" value="UniProtKB-KW"/>
</dbReference>
<accession>A0AAX2ED49</accession>
<dbReference type="Proteomes" id="UP000199735">
    <property type="component" value="Unassembled WGS sequence"/>
</dbReference>
<dbReference type="Pfam" id="PF13411">
    <property type="entry name" value="MerR_1"/>
    <property type="match status" value="1"/>
</dbReference>
<comment type="caution">
    <text evidence="3">The sequence shown here is derived from an EMBL/GenBank/DDBJ whole genome shotgun (WGS) entry which is preliminary data.</text>
</comment>
<dbReference type="InterPro" id="IPR047057">
    <property type="entry name" value="MerR_fam"/>
</dbReference>
<dbReference type="PANTHER" id="PTHR30204">
    <property type="entry name" value="REDOX-CYCLING DRUG-SENSING TRANSCRIPTIONAL ACTIVATOR SOXR"/>
    <property type="match status" value="1"/>
</dbReference>
<dbReference type="PANTHER" id="PTHR30204:SF82">
    <property type="entry name" value="TRANSCRIPTIONAL REGULATOR, MERR FAMILY"/>
    <property type="match status" value="1"/>
</dbReference>